<dbReference type="AlphaFoldDB" id="A0A1D9MG01"/>
<name>A0A1D9MG01_9RHOB</name>
<dbReference type="RefSeq" id="WP_071167010.1">
    <property type="nucleotide sequence ID" value="NZ_CP017781.1"/>
</dbReference>
<feature type="transmembrane region" description="Helical" evidence="1">
    <location>
        <begin position="387"/>
        <end position="413"/>
    </location>
</feature>
<feature type="transmembrane region" description="Helical" evidence="1">
    <location>
        <begin position="201"/>
        <end position="219"/>
    </location>
</feature>
<evidence type="ECO:0000313" key="2">
    <source>
        <dbReference type="EMBL" id="AOZ70689.1"/>
    </source>
</evidence>
<protein>
    <recommendedName>
        <fullName evidence="4">Oligosaccharide repeat unit polymerase</fullName>
    </recommendedName>
</protein>
<accession>A0A1D9MG01</accession>
<feature type="transmembrane region" description="Helical" evidence="1">
    <location>
        <begin position="348"/>
        <end position="367"/>
    </location>
</feature>
<gene>
    <name evidence="2" type="ORF">LPB142_16230</name>
</gene>
<dbReference type="Proteomes" id="UP000176562">
    <property type="component" value="Chromosome"/>
</dbReference>
<dbReference type="STRING" id="1850250.LPB142_16230"/>
<feature type="transmembrane region" description="Helical" evidence="1">
    <location>
        <begin position="58"/>
        <end position="76"/>
    </location>
</feature>
<dbReference type="EMBL" id="CP017781">
    <property type="protein sequence ID" value="AOZ70689.1"/>
    <property type="molecule type" value="Genomic_DNA"/>
</dbReference>
<feature type="transmembrane region" description="Helical" evidence="1">
    <location>
        <begin position="88"/>
        <end position="106"/>
    </location>
</feature>
<evidence type="ECO:0008006" key="4">
    <source>
        <dbReference type="Google" id="ProtNLM"/>
    </source>
</evidence>
<organism evidence="2 3">
    <name type="scientific">Rhodobacter xanthinilyticus</name>
    <dbReference type="NCBI Taxonomy" id="1850250"/>
    <lineage>
        <taxon>Bacteria</taxon>
        <taxon>Pseudomonadati</taxon>
        <taxon>Pseudomonadota</taxon>
        <taxon>Alphaproteobacteria</taxon>
        <taxon>Rhodobacterales</taxon>
        <taxon>Rhodobacter group</taxon>
        <taxon>Rhodobacter</taxon>
    </lineage>
</organism>
<keyword evidence="1" id="KW-0812">Transmembrane</keyword>
<dbReference type="KEGG" id="rhp:LPB142_16230"/>
<sequence length="432" mass="46255">MIAIAGLCLAILLHGLRQPAGYVRLPVLYAGLFAGWVLPQLASLAANDTLPEAGRNGVVVMAFFSLAACWLGWYAAPAAGRPRASETRNLGVPVAILTAISVALNLKVGSMAADMADVSQWSGPITIVAFFAMIRHLVLALALIAFLRRPSPLLGLLLAANLSVALPLVLIGLRRTEIMGFIATMICGLWFGRGIRLPLSLLAATAAGFAVVVFVIGPLRGASAAIEAETGERPGLFSAELWQRLDVSAELERGIDDAPDLLNASYIIAYRRDEGHFGLGAETWNRFVTQYVPGQIVGAEAKRALYLGDGAGKNGDNTGIYDRIEDRFDFTFALGTTTTGLGSGFDDFGWLGAGYFFVIALIMRRLYNAGQAGDLWAQALYVGQVALALVSVTHHHASLLVVIPLLLVCAWVGRRLQGLHLWRRPQPRGVMP</sequence>
<feature type="transmembrane region" description="Helical" evidence="1">
    <location>
        <begin position="127"/>
        <end position="147"/>
    </location>
</feature>
<keyword evidence="1" id="KW-0472">Membrane</keyword>
<feature type="transmembrane region" description="Helical" evidence="1">
    <location>
        <begin position="27"/>
        <end position="46"/>
    </location>
</feature>
<keyword evidence="3" id="KW-1185">Reference proteome</keyword>
<evidence type="ECO:0000313" key="3">
    <source>
        <dbReference type="Proteomes" id="UP000176562"/>
    </source>
</evidence>
<keyword evidence="1" id="KW-1133">Transmembrane helix</keyword>
<evidence type="ECO:0000256" key="1">
    <source>
        <dbReference type="SAM" id="Phobius"/>
    </source>
</evidence>
<reference evidence="2 3" key="1">
    <citation type="submission" date="2016-10" db="EMBL/GenBank/DDBJ databases">
        <title>Rhodobacter sp. LPB0142, isolated from sea water.</title>
        <authorList>
            <person name="Kim E."/>
            <person name="Yi H."/>
        </authorList>
    </citation>
    <scope>NUCLEOTIDE SEQUENCE [LARGE SCALE GENOMIC DNA]</scope>
    <source>
        <strain evidence="2 3">LPB0142</strain>
    </source>
</reference>
<feature type="transmembrane region" description="Helical" evidence="1">
    <location>
        <begin position="153"/>
        <end position="171"/>
    </location>
</feature>
<proteinExistence type="predicted"/>